<reference evidence="3" key="1">
    <citation type="submission" date="2015-12" db="EMBL/GenBank/DDBJ databases">
        <title>Update maize B73 reference genome by single molecule sequencing technologies.</title>
        <authorList>
            <consortium name="Maize Genome Sequencing Project"/>
            <person name="Ware D."/>
        </authorList>
    </citation>
    <scope>NUCLEOTIDE SEQUENCE [LARGE SCALE GENOMIC DNA]</scope>
    <source>
        <strain evidence="3">cv. B73</strain>
    </source>
</reference>
<name>A0A804M092_MAIZE</name>
<evidence type="ECO:0000313" key="3">
    <source>
        <dbReference type="Proteomes" id="UP000007305"/>
    </source>
</evidence>
<dbReference type="Proteomes" id="UP000007305">
    <property type="component" value="Chromosome 1"/>
</dbReference>
<accession>A0A804M092</accession>
<proteinExistence type="predicted"/>
<dbReference type="AlphaFoldDB" id="A0A804M092"/>
<keyword evidence="3" id="KW-1185">Reference proteome</keyword>
<reference evidence="2" key="3">
    <citation type="submission" date="2021-05" db="UniProtKB">
        <authorList>
            <consortium name="EnsemblPlants"/>
        </authorList>
    </citation>
    <scope>IDENTIFICATION</scope>
    <source>
        <strain evidence="2">cv. B73</strain>
    </source>
</reference>
<reference evidence="2" key="2">
    <citation type="submission" date="2019-07" db="EMBL/GenBank/DDBJ databases">
        <authorList>
            <person name="Seetharam A."/>
            <person name="Woodhouse M."/>
            <person name="Cannon E."/>
        </authorList>
    </citation>
    <scope>NUCLEOTIDE SEQUENCE [LARGE SCALE GENOMIC DNA]</scope>
    <source>
        <strain evidence="2">cv. B73</strain>
    </source>
</reference>
<evidence type="ECO:0000313" key="2">
    <source>
        <dbReference type="EnsemblPlants" id="Zm00001eb049370_P001"/>
    </source>
</evidence>
<sequence>MRLRLVQDRYINFDKDVPPVRIIVADGEEDVTIKELKKEKLKNVVANKRTARKKLNKSCRMSCRGRMKKQSNGLRRLKRRQKMNLLQLL</sequence>
<evidence type="ECO:0000256" key="1">
    <source>
        <dbReference type="SAM" id="MobiDB-lite"/>
    </source>
</evidence>
<dbReference type="EnsemblPlants" id="Zm00001eb049370_T001">
    <property type="protein sequence ID" value="Zm00001eb049370_P001"/>
    <property type="gene ID" value="Zm00001eb049370"/>
</dbReference>
<feature type="region of interest" description="Disordered" evidence="1">
    <location>
        <begin position="53"/>
        <end position="77"/>
    </location>
</feature>
<protein>
    <submittedName>
        <fullName evidence="2">Uncharacterized protein</fullName>
    </submittedName>
</protein>
<dbReference type="Gramene" id="Zm00001eb049370_T001">
    <property type="protein sequence ID" value="Zm00001eb049370_P001"/>
    <property type="gene ID" value="Zm00001eb049370"/>
</dbReference>
<organism evidence="2 3">
    <name type="scientific">Zea mays</name>
    <name type="common">Maize</name>
    <dbReference type="NCBI Taxonomy" id="4577"/>
    <lineage>
        <taxon>Eukaryota</taxon>
        <taxon>Viridiplantae</taxon>
        <taxon>Streptophyta</taxon>
        <taxon>Embryophyta</taxon>
        <taxon>Tracheophyta</taxon>
        <taxon>Spermatophyta</taxon>
        <taxon>Magnoliopsida</taxon>
        <taxon>Liliopsida</taxon>
        <taxon>Poales</taxon>
        <taxon>Poaceae</taxon>
        <taxon>PACMAD clade</taxon>
        <taxon>Panicoideae</taxon>
        <taxon>Andropogonodae</taxon>
        <taxon>Andropogoneae</taxon>
        <taxon>Tripsacinae</taxon>
        <taxon>Zea</taxon>
    </lineage>
</organism>
<dbReference type="InParanoid" id="A0A804M092"/>